<dbReference type="AlphaFoldDB" id="A0A1L6RD47"/>
<protein>
    <submittedName>
        <fullName evidence="1">Phosphoesterase</fullName>
    </submittedName>
</protein>
<dbReference type="SUPFAM" id="SSF56300">
    <property type="entry name" value="Metallo-dependent phosphatases"/>
    <property type="match status" value="1"/>
</dbReference>
<dbReference type="InterPro" id="IPR029052">
    <property type="entry name" value="Metallo-depent_PP-like"/>
</dbReference>
<dbReference type="EMBL" id="CP014332">
    <property type="protein sequence ID" value="APS42382.1"/>
    <property type="molecule type" value="Genomic_DNA"/>
</dbReference>
<evidence type="ECO:0000313" key="1">
    <source>
        <dbReference type="EMBL" id="APS42382.1"/>
    </source>
</evidence>
<dbReference type="STRING" id="1631871.FOL01_1523"/>
<proteinExistence type="predicted"/>
<keyword evidence="2" id="KW-1185">Reference proteome</keyword>
<dbReference type="KEGG" id="wjo:FOL01_1523"/>
<dbReference type="Proteomes" id="UP000185473">
    <property type="component" value="Chromosome"/>
</dbReference>
<evidence type="ECO:0000313" key="2">
    <source>
        <dbReference type="Proteomes" id="UP000185473"/>
    </source>
</evidence>
<sequence>MDFFTADTHFYHEKLLLSQHFSPRPYDNLADEHAGLIKVWNQRVDENDTVYHLGDIAMMNHVRPERRAHELVADILNQLQGHIVFIKGNHDSRSLFKYLTAHNPVLADGRAKFDFEDVGRIVKANHHQFFLTHYPLILGQTQNSINLHGHIHHTMVAVPENINVGVDSADLDYLTTSEKPAWGSPLSLEEIEMMMQRKKDDFAKRR</sequence>
<dbReference type="RefSeq" id="WP_075270130.1">
    <property type="nucleotide sequence ID" value="NZ_CP014332.1"/>
</dbReference>
<reference evidence="1 2" key="1">
    <citation type="submission" date="2016-02" db="EMBL/GenBank/DDBJ databases">
        <title>Complete Genome Sequence of Weissella jogaejeotgali FOL01.</title>
        <authorList>
            <person name="Lee J.-H."/>
            <person name="Ku H.-J."/>
        </authorList>
    </citation>
    <scope>NUCLEOTIDE SEQUENCE [LARGE SCALE GENOMIC DNA]</scope>
    <source>
        <strain evidence="1 2">FOL01</strain>
    </source>
</reference>
<dbReference type="Gene3D" id="3.60.21.10">
    <property type="match status" value="1"/>
</dbReference>
<dbReference type="OrthoDB" id="5380073at2"/>
<organism evidence="1 2">
    <name type="scientific">Weissella jogaejeotgali</name>
    <dbReference type="NCBI Taxonomy" id="1631871"/>
    <lineage>
        <taxon>Bacteria</taxon>
        <taxon>Bacillati</taxon>
        <taxon>Bacillota</taxon>
        <taxon>Bacilli</taxon>
        <taxon>Lactobacillales</taxon>
        <taxon>Lactobacillaceae</taxon>
        <taxon>Weissella</taxon>
    </lineage>
</organism>
<name>A0A1L6RD47_9LACO</name>
<accession>A0A1L6RD47</accession>
<gene>
    <name evidence="1" type="ORF">FOL01_1523</name>
</gene>